<comment type="caution">
    <text evidence="1">The sequence shown here is derived from an EMBL/GenBank/DDBJ whole genome shotgun (WGS) entry which is preliminary data.</text>
</comment>
<protein>
    <submittedName>
        <fullName evidence="1">Uncharacterized protein</fullName>
    </submittedName>
</protein>
<proteinExistence type="predicted"/>
<name>A0A031LTL8_9CREN</name>
<dbReference type="STRING" id="1160895.CM19_00515"/>
<organism evidence="1 2">
    <name type="scientific">Candidatus Acidianus copahuensis</name>
    <dbReference type="NCBI Taxonomy" id="1160895"/>
    <lineage>
        <taxon>Archaea</taxon>
        <taxon>Thermoproteota</taxon>
        <taxon>Thermoprotei</taxon>
        <taxon>Sulfolobales</taxon>
        <taxon>Sulfolobaceae</taxon>
        <taxon>Acidianus</taxon>
    </lineage>
</organism>
<keyword evidence="2" id="KW-1185">Reference proteome</keyword>
<accession>A0A031LTL8</accession>
<evidence type="ECO:0000313" key="2">
    <source>
        <dbReference type="Proteomes" id="UP000024332"/>
    </source>
</evidence>
<evidence type="ECO:0000313" key="1">
    <source>
        <dbReference type="EMBL" id="EZQ11732.1"/>
    </source>
</evidence>
<dbReference type="RefSeq" id="WP_048098487.1">
    <property type="nucleotide sequence ID" value="NZ_JFZT01000012.1"/>
</dbReference>
<gene>
    <name evidence="1" type="ORF">CM19_00515</name>
</gene>
<reference evidence="1 2" key="1">
    <citation type="submission" date="2014-03" db="EMBL/GenBank/DDBJ databases">
        <title>Draft genome sequence of the novel thermoacidophilic archaea Acidianus copahuensis ALE1 strain, isolated from Copahue volcanic area in Neuquen Argentina.</title>
        <authorList>
            <person name="Urbieta M.S."/>
            <person name="Rascovan N."/>
            <person name="Castro C."/>
            <person name="Revale S."/>
            <person name="Giaveno M.A."/>
            <person name="Vazquez M.P."/>
            <person name="Donati E.R."/>
        </authorList>
    </citation>
    <scope>NUCLEOTIDE SEQUENCE [LARGE SCALE GENOMIC DNA]</scope>
    <source>
        <strain evidence="1 2">ALE1</strain>
    </source>
</reference>
<sequence length="123" mass="14119">MQESPYLDIYKAYGQLFADQAELPYVSSPQNSGHWQIYYQFEYLSSGKPYIAPSSSPAPGTTLQASVFNLQTKGNYQNGNVYVFNYNTLYMYPVNGGPETGGNWYYTFEFQNSSNYYQYTYGL</sequence>
<dbReference type="Proteomes" id="UP000024332">
    <property type="component" value="Unassembled WGS sequence"/>
</dbReference>
<dbReference type="AlphaFoldDB" id="A0A031LTL8"/>
<dbReference type="EMBL" id="JFZT01000012">
    <property type="protein sequence ID" value="EZQ11732.1"/>
    <property type="molecule type" value="Genomic_DNA"/>
</dbReference>